<evidence type="ECO:0000313" key="1">
    <source>
        <dbReference type="EMBL" id="KAF6149471.1"/>
    </source>
</evidence>
<comment type="caution">
    <text evidence="1">The sequence shown here is derived from an EMBL/GenBank/DDBJ whole genome shotgun (WGS) entry which is preliminary data.</text>
</comment>
<sequence length="381" mass="43156">MEYCQIRQFSKYNWTYVNIILSNSIITKCNYTDPLGIKLYTDGDATVIGGTWGFPALLEVFQNNLLQDLNAFKSLKAGGAGNSLSLKKLNEHYAYKLEKVLSDGTTAVTKKKKGLTTRAQMSTHVNARYLDLFAMDKAAKKWSRGSAVLTHMYYNLGGTFRDDGRQFAYCTTLLEIFACFLKLVGIPKEMDSDACEHCTCWKWDVSAADRYGDDDVRIYQRKEASVNEHGDTPVHQSEDVAEQYDASYKESESLKAVNTLLMEKIDLHLPPAVPEVWRQALKKALACEGMRDMGDPTFEELFEQNKRFFTIAQQGPKGDYQEDLVSIGLALENIKITRKENMAKKKKLEKVLFQPFAKYLLDVRGVDLDDPNSGFRVSAMI</sequence>
<organism evidence="1 2">
    <name type="scientific">Kingdonia uniflora</name>
    <dbReference type="NCBI Taxonomy" id="39325"/>
    <lineage>
        <taxon>Eukaryota</taxon>
        <taxon>Viridiplantae</taxon>
        <taxon>Streptophyta</taxon>
        <taxon>Embryophyta</taxon>
        <taxon>Tracheophyta</taxon>
        <taxon>Spermatophyta</taxon>
        <taxon>Magnoliopsida</taxon>
        <taxon>Ranunculales</taxon>
        <taxon>Circaeasteraceae</taxon>
        <taxon>Kingdonia</taxon>
    </lineage>
</organism>
<dbReference type="Proteomes" id="UP000541444">
    <property type="component" value="Unassembled WGS sequence"/>
</dbReference>
<accession>A0A7J7M3K9</accession>
<name>A0A7J7M3K9_9MAGN</name>
<keyword evidence="2" id="KW-1185">Reference proteome</keyword>
<gene>
    <name evidence="1" type="ORF">GIB67_035004</name>
</gene>
<protein>
    <submittedName>
        <fullName evidence="1">Uncharacterized protein</fullName>
    </submittedName>
</protein>
<evidence type="ECO:0000313" key="2">
    <source>
        <dbReference type="Proteomes" id="UP000541444"/>
    </source>
</evidence>
<reference evidence="1 2" key="1">
    <citation type="journal article" date="2020" name="IScience">
        <title>Genome Sequencing of the Endangered Kingdonia uniflora (Circaeasteraceae, Ranunculales) Reveals Potential Mechanisms of Evolutionary Specialization.</title>
        <authorList>
            <person name="Sun Y."/>
            <person name="Deng T."/>
            <person name="Zhang A."/>
            <person name="Moore M.J."/>
            <person name="Landis J.B."/>
            <person name="Lin N."/>
            <person name="Zhang H."/>
            <person name="Zhang X."/>
            <person name="Huang J."/>
            <person name="Zhang X."/>
            <person name="Sun H."/>
            <person name="Wang H."/>
        </authorList>
    </citation>
    <scope>NUCLEOTIDE SEQUENCE [LARGE SCALE GENOMIC DNA]</scope>
    <source>
        <strain evidence="1">TB1705</strain>
        <tissue evidence="1">Leaf</tissue>
    </source>
</reference>
<dbReference type="EMBL" id="JACGCM010001795">
    <property type="protein sequence ID" value="KAF6149471.1"/>
    <property type="molecule type" value="Genomic_DNA"/>
</dbReference>
<dbReference type="AlphaFoldDB" id="A0A7J7M3K9"/>
<proteinExistence type="predicted"/>